<evidence type="ECO:0000313" key="2">
    <source>
        <dbReference type="Proteomes" id="UP000688137"/>
    </source>
</evidence>
<sequence>MQLKFSEIDGFVYDLLHFLWLKDPISKKAPLINIPYTLQIKAGYVKFWYFSKQGVIYRKSKEKLDPDYLKQIFYSESTNTIEAVWIFKENEKLKFHYMNKMEVGHFIEKLDYQADGVLQGFVCPGRECNSTIKCTWQKNSCIFEQIYNINKITNNSLHPNQRITTFETDGGPTISTTLNSNVLAKTLESTCQEIQQHICNVTFEKINISLMELYFRQGIDGQIYLLFCSKVRTKTQSRSNSNLKLSLKVPLPKGPNRIEFTNQRCVGCKVIQNINLFEEISIKEIIESWDRHHEIKYQQDPPIIEMDKDCLVPKILRFIYPNLDFNHYQGLKQNVAFTCQKIKLCLKCYKNVNDNKSRFSTATYSIQKRIMMRQKSSQSTFQYDTQSIKKSIQSHESFIQNTQSQTKTTSTHKRSISNTSYMLKYRCNTQLNFNQSISQIFRNEQSQ</sequence>
<dbReference type="OMA" id="VWIFKEN"/>
<accession>A0A8S1PLB6</accession>
<keyword evidence="2" id="KW-1185">Reference proteome</keyword>
<proteinExistence type="predicted"/>
<protein>
    <submittedName>
        <fullName evidence="1">Uncharacterized protein</fullName>
    </submittedName>
</protein>
<dbReference type="EMBL" id="CAJJDM010000125">
    <property type="protein sequence ID" value="CAD8103829.1"/>
    <property type="molecule type" value="Genomic_DNA"/>
</dbReference>
<name>A0A8S1PLB6_PARPR</name>
<organism evidence="1 2">
    <name type="scientific">Paramecium primaurelia</name>
    <dbReference type="NCBI Taxonomy" id="5886"/>
    <lineage>
        <taxon>Eukaryota</taxon>
        <taxon>Sar</taxon>
        <taxon>Alveolata</taxon>
        <taxon>Ciliophora</taxon>
        <taxon>Intramacronucleata</taxon>
        <taxon>Oligohymenophorea</taxon>
        <taxon>Peniculida</taxon>
        <taxon>Parameciidae</taxon>
        <taxon>Paramecium</taxon>
    </lineage>
</organism>
<gene>
    <name evidence="1" type="ORF">PPRIM_AZ9-3.1.T1220054</name>
</gene>
<evidence type="ECO:0000313" key="1">
    <source>
        <dbReference type="EMBL" id="CAD8103829.1"/>
    </source>
</evidence>
<reference evidence="1" key="1">
    <citation type="submission" date="2021-01" db="EMBL/GenBank/DDBJ databases">
        <authorList>
            <consortium name="Genoscope - CEA"/>
            <person name="William W."/>
        </authorList>
    </citation>
    <scope>NUCLEOTIDE SEQUENCE</scope>
</reference>
<dbReference type="Proteomes" id="UP000688137">
    <property type="component" value="Unassembled WGS sequence"/>
</dbReference>
<dbReference type="AlphaFoldDB" id="A0A8S1PLB6"/>
<comment type="caution">
    <text evidence="1">The sequence shown here is derived from an EMBL/GenBank/DDBJ whole genome shotgun (WGS) entry which is preliminary data.</text>
</comment>